<dbReference type="GO" id="GO:0016787">
    <property type="term" value="F:hydrolase activity"/>
    <property type="evidence" value="ECO:0007669"/>
    <property type="project" value="UniProtKB-KW"/>
</dbReference>
<feature type="active site" description="Proton acceptor for HNH nuclease domain" evidence="13">
    <location>
        <position position="593"/>
    </location>
</feature>
<evidence type="ECO:0000256" key="1">
    <source>
        <dbReference type="ARBA" id="ARBA00001946"/>
    </source>
</evidence>
<sequence>MTKYSVGLDIGIASCGWSIIDIEKKEIIDLGSRIFPSGNAAGNQDRRSFRGTRRLIRRRKNRLSDLTKFLAENGFAVSNDKNQNPYALRSKGLAEQLSKEELATALYHIVNRRGISYDLGDLEDDGTSGVSDYKSSININRQLLREKTIGQIQLERLNEFGQVRGQVKADDETTLLNVFPSAAYADEAKQILEKQAEYYPEITDEFIAKINELITRKREYFVGPGNEKSRTDYGIYKTDGRTLDNLFDELIGTDKINGEKRASASSLTAQIYNLLNDLNNLTVPNTEDGKLTTETKKEILSAAKRAEGIFGKVQICKLIGVKFDELKTKKGGEIEFKHTLFAYRKFRKALAESNIEANDLSTEFFDKIADILTLNTEKAEIRKQLDKADFAISDEVKELIVKENKNLLVDGRATWHSFSYKTLNLLIPELLNTSDEQMTILTGLGLMKPDNEKYQGLKNIPAAQITEEIYNPVVAKSTREAINVFNAIAKRVGAENIAHVVIELPREDNEDDVKKQKIKFQKAQEAEKNAADELVKQQMTIPDSSLLAQYRKFKGLSQKVRYWYQQETFCPYCGEKIKVIQLINNNESFEIDHIIPISVSFDDSQNNKVLVHSQCNQAKEKQTPLGWINNGGGFGQTKAEYIARVKANKNFNKNKVDNLLNDADLNDIITRRSFIQRNLNDTRYASRVVLDEFYSFFKSNHLPTKVKVVRGKWTSQMRKKWNSAGGLAKTRDTHHHHAIDASIIASFPLLKAFDKAVKLIDIDKETGEILQDKAAVKKAREAELLAQWAIPNEKEFEKLDSEIFDFPLFKQVELANDIDDPENPVKFSHKVDKKANRAVANQTIYGTRMKETEVVKRGKTEIVQDEYIFGTIKNIYNVDDFAKFKKLYDEALKKEDVKFLMQEKDPKTWEKLLKILKNTPDFEEKTQTDGKVKVIPVSPFELYRRENGFITKYAKHNNGPKVVSLKYYDSKIGSHIDITPENARNKVVLQSLKPWRTDVYYNPDTQQYELLGLKYADLKFTKGVYGITEEAYEKLKHGIEADGTILWKPIGRNSEFRFSLYRNDRVKIVDDKGEEIELLFGSRAGNNEGYVEMKPIHKARFEGAEEIAFYGKTSSGRFLKPLAKKGYKLYKVNTGILGTPYYTEKESDQPKLNL</sequence>
<feature type="domain" description="HNH Cas9-type" evidence="14">
    <location>
        <begin position="513"/>
        <end position="679"/>
    </location>
</feature>
<evidence type="ECO:0000259" key="14">
    <source>
        <dbReference type="PROSITE" id="PS51749"/>
    </source>
</evidence>
<evidence type="ECO:0000256" key="12">
    <source>
        <dbReference type="ARBA" id="ARBA00046380"/>
    </source>
</evidence>
<dbReference type="Pfam" id="PF13395">
    <property type="entry name" value="HNH_4"/>
    <property type="match status" value="1"/>
</dbReference>
<dbReference type="Gene3D" id="3.30.420.10">
    <property type="entry name" value="Ribonuclease H-like superfamily/Ribonuclease H"/>
    <property type="match status" value="2"/>
</dbReference>
<dbReference type="Pfam" id="PF18541">
    <property type="entry name" value="RuvC_III"/>
    <property type="match status" value="1"/>
</dbReference>
<evidence type="ECO:0000256" key="2">
    <source>
        <dbReference type="ARBA" id="ARBA00005244"/>
    </source>
</evidence>
<dbReference type="Pfam" id="PF18061">
    <property type="entry name" value="CRISPR_Cas9_WED"/>
    <property type="match status" value="1"/>
</dbReference>
<organism evidence="15 16">
    <name type="scientific">Lactococcus allomyrinae</name>
    <dbReference type="NCBI Taxonomy" id="2419773"/>
    <lineage>
        <taxon>Bacteria</taxon>
        <taxon>Bacillati</taxon>
        <taxon>Bacillota</taxon>
        <taxon>Bacilli</taxon>
        <taxon>Lactobacillales</taxon>
        <taxon>Streptococcaceae</taxon>
        <taxon>Lactococcus</taxon>
    </lineage>
</organism>
<feature type="binding site" evidence="13">
    <location>
        <position position="9"/>
    </location>
    <ligand>
        <name>Mg(2+)</name>
        <dbReference type="ChEBI" id="CHEBI:18420"/>
        <label>2</label>
    </ligand>
</feature>
<dbReference type="EC" id="3.1.-.-" evidence="13"/>
<dbReference type="Gene3D" id="1.10.30.50">
    <property type="match status" value="1"/>
</dbReference>
<feature type="active site" description="For RuvC-like nuclease domain" evidence="13">
    <location>
        <position position="9"/>
    </location>
</feature>
<evidence type="ECO:0000256" key="11">
    <source>
        <dbReference type="ARBA" id="ARBA00023211"/>
    </source>
</evidence>
<keyword evidence="3 13" id="KW-0540">Nuclease</keyword>
<dbReference type="GO" id="GO:0051607">
    <property type="term" value="P:defense response to virus"/>
    <property type="evidence" value="ECO:0007669"/>
    <property type="project" value="UniProtKB-UniRule"/>
</dbReference>
<dbReference type="NCBIfam" id="TIGR01865">
    <property type="entry name" value="cas_Csn1"/>
    <property type="match status" value="1"/>
</dbReference>
<evidence type="ECO:0000256" key="6">
    <source>
        <dbReference type="ARBA" id="ARBA00022801"/>
    </source>
</evidence>
<dbReference type="KEGG" id="lact:D7I46_03590"/>
<protein>
    <recommendedName>
        <fullName evidence="13">CRISPR-associated endonuclease Cas9</fullName>
        <ecNumber evidence="13">3.1.-.-</ecNumber>
    </recommendedName>
</protein>
<evidence type="ECO:0000313" key="16">
    <source>
        <dbReference type="Proteomes" id="UP000269374"/>
    </source>
</evidence>
<dbReference type="GO" id="GO:0003723">
    <property type="term" value="F:RNA binding"/>
    <property type="evidence" value="ECO:0007669"/>
    <property type="project" value="UniProtKB-UniRule"/>
</dbReference>
<accession>A0A387BCQ1</accession>
<dbReference type="PROSITE" id="PS51749">
    <property type="entry name" value="HNH_CAS9"/>
    <property type="match status" value="1"/>
</dbReference>
<name>A0A387BCQ1_9LACT</name>
<evidence type="ECO:0000256" key="3">
    <source>
        <dbReference type="ARBA" id="ARBA00022722"/>
    </source>
</evidence>
<dbReference type="InterPro" id="IPR003615">
    <property type="entry name" value="HNH_nuc"/>
</dbReference>
<dbReference type="InterPro" id="IPR036397">
    <property type="entry name" value="RNaseH_sf"/>
</dbReference>
<dbReference type="GO" id="GO:0046872">
    <property type="term" value="F:metal ion binding"/>
    <property type="evidence" value="ECO:0007669"/>
    <property type="project" value="UniProtKB-UniRule"/>
</dbReference>
<keyword evidence="11" id="KW-0464">Manganese</keyword>
<comment type="subunit">
    <text evidence="12 13">Monomer. Binds crRNA and tracrRNA.</text>
</comment>
<keyword evidence="9 13" id="KW-0051">Antiviral defense</keyword>
<keyword evidence="10 13" id="KW-0238">DNA-binding</keyword>
<evidence type="ECO:0000313" key="15">
    <source>
        <dbReference type="EMBL" id="AYG00248.1"/>
    </source>
</evidence>
<keyword evidence="7 13" id="KW-0460">Magnesium</keyword>
<dbReference type="GO" id="GO:0043571">
    <property type="term" value="P:maintenance of CRISPR repeat elements"/>
    <property type="evidence" value="ECO:0007669"/>
    <property type="project" value="UniProtKB-UniRule"/>
</dbReference>
<dbReference type="InterPro" id="IPR041383">
    <property type="entry name" value="RuvC_III"/>
</dbReference>
<dbReference type="GO" id="GO:0004519">
    <property type="term" value="F:endonuclease activity"/>
    <property type="evidence" value="ECO:0007669"/>
    <property type="project" value="UniProtKB-UniRule"/>
</dbReference>
<evidence type="ECO:0000256" key="4">
    <source>
        <dbReference type="ARBA" id="ARBA00022723"/>
    </source>
</evidence>
<dbReference type="GO" id="GO:0003677">
    <property type="term" value="F:DNA binding"/>
    <property type="evidence" value="ECO:0007669"/>
    <property type="project" value="UniProtKB-UniRule"/>
</dbReference>
<dbReference type="InterPro" id="IPR033114">
    <property type="entry name" value="HNH_CAS9"/>
</dbReference>
<comment type="cofactor">
    <cofactor evidence="1 13">
        <name>Mg(2+)</name>
        <dbReference type="ChEBI" id="CHEBI:18420"/>
    </cofactor>
</comment>
<feature type="binding site" evidence="13">
    <location>
        <position position="503"/>
    </location>
    <ligand>
        <name>Mg(2+)</name>
        <dbReference type="ChEBI" id="CHEBI:18420"/>
        <label>1</label>
    </ligand>
</feature>
<dbReference type="HAMAP" id="MF_01480">
    <property type="entry name" value="Cas9"/>
    <property type="match status" value="1"/>
</dbReference>
<dbReference type="OrthoDB" id="9757607at2"/>
<evidence type="ECO:0000256" key="13">
    <source>
        <dbReference type="HAMAP-Rule" id="MF_01480"/>
    </source>
</evidence>
<keyword evidence="5 13" id="KW-0255">Endonuclease</keyword>
<comment type="similarity">
    <text evidence="13">Belongs to the CRISPR-associated Cas9 family.</text>
</comment>
<gene>
    <name evidence="13 15" type="primary">cas9</name>
    <name evidence="15" type="ORF">D7I46_03590</name>
</gene>
<keyword evidence="6 13" id="KW-0378">Hydrolase</keyword>
<keyword evidence="16" id="KW-1185">Reference proteome</keyword>
<dbReference type="InterPro" id="IPR040555">
    <property type="entry name" value="Cas9_PI2"/>
</dbReference>
<dbReference type="RefSeq" id="WP_120771636.1">
    <property type="nucleotide sequence ID" value="NZ_CP032627.1"/>
</dbReference>
<dbReference type="Pfam" id="PF18070">
    <property type="entry name" value="Cas9_PI2"/>
    <property type="match status" value="1"/>
</dbReference>
<evidence type="ECO:0000256" key="7">
    <source>
        <dbReference type="ARBA" id="ARBA00022842"/>
    </source>
</evidence>
<evidence type="ECO:0000256" key="10">
    <source>
        <dbReference type="ARBA" id="ARBA00023125"/>
    </source>
</evidence>
<dbReference type="InterPro" id="IPR028629">
    <property type="entry name" value="Cas9"/>
</dbReference>
<dbReference type="InterPro" id="IPR040656">
    <property type="entry name" value="Cas9_WED_dom"/>
</dbReference>
<comment type="domain">
    <text evidence="13">Has 2 endonuclease domains. The discontinuous RuvC-like domain cleaves the target DNA noncomplementary to crRNA while the HNH nuclease domain cleaves the target DNA complementary to crRNA.</text>
</comment>
<reference evidence="15 16" key="1">
    <citation type="submission" date="2018-09" db="EMBL/GenBank/DDBJ databases">
        <title>Genome sequencing of strain 1JSPR-7.</title>
        <authorList>
            <person name="Heo J."/>
            <person name="Kim S.-J."/>
            <person name="Kwon S.-W."/>
        </authorList>
    </citation>
    <scope>NUCLEOTIDE SEQUENCE [LARGE SCALE GENOMIC DNA]</scope>
    <source>
        <strain evidence="15 16">1JSPR-7</strain>
    </source>
</reference>
<dbReference type="EMBL" id="CP032627">
    <property type="protein sequence ID" value="AYG00248.1"/>
    <property type="molecule type" value="Genomic_DNA"/>
</dbReference>
<keyword evidence="4 13" id="KW-0479">Metal-binding</keyword>
<comment type="function">
    <text evidence="13">CRISPR (clustered regularly interspaced short palindromic repeat) is an adaptive immune system that provides protection against mobile genetic elements (viruses, transposable elements and conjugative plasmids). CRISPR clusters contain spacers, sequences complementary to antecedent mobile elements, and target invading nucleic acids. CRISPR clusters are transcribed and processed into CRISPR RNA (crRNA). In type II CRISPR systems correct processing of pre-crRNA requires a trans-encoded small RNA (tracrRNA), endogenous ribonuclease 3 (rnc) and this protein. The tracrRNA serves as a guide for ribonuclease 3-aided processing of pre-crRNA. Subsequently Cas9/crRNA/tracrRNA endonucleolytically cleaves linear or circular dsDNA target complementary to the spacer; Cas9 is inactive in the absence of the 2 guide RNAs (gRNA). Cas9 recognizes the protospacer adjacent motif (PAM) in the CRISPR repeat sequences to help distinguish self versus nonself, as targets within the bacterial CRISPR locus do not have PAMs. PAM recognition is also required for catalytic activity.</text>
</comment>
<evidence type="ECO:0000256" key="8">
    <source>
        <dbReference type="ARBA" id="ARBA00022884"/>
    </source>
</evidence>
<proteinExistence type="inferred from homology"/>
<feature type="binding site" evidence="13">
    <location>
        <position position="9"/>
    </location>
    <ligand>
        <name>Mg(2+)</name>
        <dbReference type="ChEBI" id="CHEBI:18420"/>
        <label>1</label>
    </ligand>
</feature>
<evidence type="ECO:0000256" key="9">
    <source>
        <dbReference type="ARBA" id="ARBA00023118"/>
    </source>
</evidence>
<dbReference type="Proteomes" id="UP000269374">
    <property type="component" value="Chromosome"/>
</dbReference>
<feature type="binding site" evidence="13">
    <location>
        <position position="507"/>
    </location>
    <ligand>
        <name>Mg(2+)</name>
        <dbReference type="ChEBI" id="CHEBI:18420"/>
        <label>2</label>
    </ligand>
</feature>
<feature type="binding site" evidence="13">
    <location>
        <position position="737"/>
    </location>
    <ligand>
        <name>Mg(2+)</name>
        <dbReference type="ChEBI" id="CHEBI:18420"/>
        <label>2</label>
    </ligand>
</feature>
<keyword evidence="8 13" id="KW-0694">RNA-binding</keyword>
<evidence type="ECO:0000256" key="5">
    <source>
        <dbReference type="ARBA" id="ARBA00022759"/>
    </source>
</evidence>
<feature type="binding site" evidence="13">
    <location>
        <position position="507"/>
    </location>
    <ligand>
        <name>Mg(2+)</name>
        <dbReference type="ChEBI" id="CHEBI:18420"/>
        <label>1</label>
    </ligand>
</feature>
<dbReference type="AlphaFoldDB" id="A0A387BCQ1"/>
<comment type="similarity">
    <text evidence="2">Belongs to the CRISPR-associated protein Cas9 family. Subtype II-A subfamily.</text>
</comment>